<keyword evidence="4" id="KW-0804">Transcription</keyword>
<comment type="caution">
    <text evidence="7">The sequence shown here is derived from an EMBL/GenBank/DDBJ whole genome shotgun (WGS) entry which is preliminary data.</text>
</comment>
<dbReference type="Pfam" id="PF13977">
    <property type="entry name" value="TetR_C_6"/>
    <property type="match status" value="1"/>
</dbReference>
<evidence type="ECO:0000256" key="4">
    <source>
        <dbReference type="ARBA" id="ARBA00023163"/>
    </source>
</evidence>
<dbReference type="RefSeq" id="WP_003386224.1">
    <property type="nucleotide sequence ID" value="NZ_APBN01000001.1"/>
</dbReference>
<evidence type="ECO:0000256" key="5">
    <source>
        <dbReference type="PROSITE-ProRule" id="PRU00335"/>
    </source>
</evidence>
<dbReference type="InterPro" id="IPR039538">
    <property type="entry name" value="BetI_C"/>
</dbReference>
<dbReference type="PROSITE" id="PS50977">
    <property type="entry name" value="HTH_TETR_2"/>
    <property type="match status" value="1"/>
</dbReference>
<evidence type="ECO:0000256" key="1">
    <source>
        <dbReference type="ARBA" id="ARBA00022491"/>
    </source>
</evidence>
<gene>
    <name evidence="7" type="ORF">I532_02650</name>
</gene>
<keyword evidence="8" id="KW-1185">Reference proteome</keyword>
<dbReference type="InterPro" id="IPR009057">
    <property type="entry name" value="Homeodomain-like_sf"/>
</dbReference>
<keyword evidence="2" id="KW-0805">Transcription regulation</keyword>
<sequence>MAKPNVISRQELLQSARQVIASHGMQALTLKAVAEGAGVTQGTVYYHFRNKEQLLLELIKEMCQDSWHDLLADAGQGEAILEKALASARSRCTHDSPYHRVYFSLIAAGIYQDSLRSELALLQDQENQALGEIVKKFAGERTPVDIPAERWAPLFNAWIDGLALQALLSPTFDADQAYADLAHVISFLVGRKGAESR</sequence>
<dbReference type="AlphaFoldDB" id="M8DLE6"/>
<keyword evidence="3 5" id="KW-0238">DNA-binding</keyword>
<dbReference type="STRING" id="1300222.I532_02650"/>
<evidence type="ECO:0000256" key="3">
    <source>
        <dbReference type="ARBA" id="ARBA00023125"/>
    </source>
</evidence>
<dbReference type="GO" id="GO:0003700">
    <property type="term" value="F:DNA-binding transcription factor activity"/>
    <property type="evidence" value="ECO:0007669"/>
    <property type="project" value="TreeGrafter"/>
</dbReference>
<dbReference type="GO" id="GO:0000976">
    <property type="term" value="F:transcription cis-regulatory region binding"/>
    <property type="evidence" value="ECO:0007669"/>
    <property type="project" value="TreeGrafter"/>
</dbReference>
<evidence type="ECO:0000313" key="8">
    <source>
        <dbReference type="Proteomes" id="UP000012081"/>
    </source>
</evidence>
<dbReference type="Pfam" id="PF00440">
    <property type="entry name" value="TetR_N"/>
    <property type="match status" value="1"/>
</dbReference>
<reference evidence="7 8" key="1">
    <citation type="submission" date="2013-03" db="EMBL/GenBank/DDBJ databases">
        <title>Assembly of a new bacterial strain Brevibacillus borstelensis AK1.</title>
        <authorList>
            <person name="Rajan I."/>
            <person name="PoliReddy D."/>
            <person name="Sugumar T."/>
            <person name="Rathinam K."/>
            <person name="Alqarawi S."/>
            <person name="Khalil A.B."/>
            <person name="Sivakumar N."/>
        </authorList>
    </citation>
    <scope>NUCLEOTIDE SEQUENCE [LARGE SCALE GENOMIC DNA]</scope>
    <source>
        <strain evidence="7 8">AK1</strain>
    </source>
</reference>
<feature type="domain" description="HTH tetR-type" evidence="6">
    <location>
        <begin position="6"/>
        <end position="66"/>
    </location>
</feature>
<dbReference type="PROSITE" id="PS01081">
    <property type="entry name" value="HTH_TETR_1"/>
    <property type="match status" value="1"/>
</dbReference>
<evidence type="ECO:0000259" key="6">
    <source>
        <dbReference type="PROSITE" id="PS50977"/>
    </source>
</evidence>
<accession>M8DLE6</accession>
<protein>
    <submittedName>
        <fullName evidence="7">TetR family transcriptional regulator</fullName>
    </submittedName>
</protein>
<name>M8DLE6_9BACL</name>
<dbReference type="PANTHER" id="PTHR30055">
    <property type="entry name" value="HTH-TYPE TRANSCRIPTIONAL REGULATOR RUTR"/>
    <property type="match status" value="1"/>
</dbReference>
<feature type="DNA-binding region" description="H-T-H motif" evidence="5">
    <location>
        <begin position="29"/>
        <end position="48"/>
    </location>
</feature>
<keyword evidence="1" id="KW-0678">Repressor</keyword>
<dbReference type="InterPro" id="IPR001647">
    <property type="entry name" value="HTH_TetR"/>
</dbReference>
<dbReference type="InterPro" id="IPR023772">
    <property type="entry name" value="DNA-bd_HTH_TetR-type_CS"/>
</dbReference>
<dbReference type="GeneID" id="89499163"/>
<dbReference type="SUPFAM" id="SSF46689">
    <property type="entry name" value="Homeodomain-like"/>
    <property type="match status" value="1"/>
</dbReference>
<dbReference type="PRINTS" id="PR00455">
    <property type="entry name" value="HTHTETR"/>
</dbReference>
<dbReference type="SUPFAM" id="SSF48498">
    <property type="entry name" value="Tetracyclin repressor-like, C-terminal domain"/>
    <property type="match status" value="1"/>
</dbReference>
<dbReference type="OrthoDB" id="9780939at2"/>
<dbReference type="InterPro" id="IPR036271">
    <property type="entry name" value="Tet_transcr_reg_TetR-rel_C_sf"/>
</dbReference>
<dbReference type="Gene3D" id="1.10.357.10">
    <property type="entry name" value="Tetracycline Repressor, domain 2"/>
    <property type="match status" value="1"/>
</dbReference>
<organism evidence="7 8">
    <name type="scientific">Brevibacillus borstelensis AK1</name>
    <dbReference type="NCBI Taxonomy" id="1300222"/>
    <lineage>
        <taxon>Bacteria</taxon>
        <taxon>Bacillati</taxon>
        <taxon>Bacillota</taxon>
        <taxon>Bacilli</taxon>
        <taxon>Bacillales</taxon>
        <taxon>Paenibacillaceae</taxon>
        <taxon>Brevibacillus</taxon>
    </lineage>
</organism>
<evidence type="ECO:0000256" key="2">
    <source>
        <dbReference type="ARBA" id="ARBA00023015"/>
    </source>
</evidence>
<dbReference type="EMBL" id="APBN01000001">
    <property type="protein sequence ID" value="EMT54468.1"/>
    <property type="molecule type" value="Genomic_DNA"/>
</dbReference>
<dbReference type="InterPro" id="IPR050109">
    <property type="entry name" value="HTH-type_TetR-like_transc_reg"/>
</dbReference>
<dbReference type="PANTHER" id="PTHR30055:SF234">
    <property type="entry name" value="HTH-TYPE TRANSCRIPTIONAL REGULATOR BETI"/>
    <property type="match status" value="1"/>
</dbReference>
<dbReference type="PATRIC" id="fig|1300222.3.peg.563"/>
<evidence type="ECO:0000313" key="7">
    <source>
        <dbReference type="EMBL" id="EMT54468.1"/>
    </source>
</evidence>
<dbReference type="Proteomes" id="UP000012081">
    <property type="component" value="Unassembled WGS sequence"/>
</dbReference>
<proteinExistence type="predicted"/>